<gene>
    <name evidence="4" type="ORF">H9831_12620</name>
</gene>
<dbReference type="SMART" id="SM00530">
    <property type="entry name" value="HTH_XRE"/>
    <property type="match status" value="1"/>
</dbReference>
<sequence length="125" mass="14411">MQRSEEDSRPGGNRKGQDYVKTQKEIQERLDQLLLDRSWSEYRLAKECGLSESTIANIYRRNSVPSIATLEAICRGFGISMAQFFAENEMVELTPQTRELFECWRSLTSEQKEGVLTIMRLLGNT</sequence>
<dbReference type="InterPro" id="IPR050807">
    <property type="entry name" value="TransReg_Diox_bact_type"/>
</dbReference>
<accession>A0A9D1YRH9</accession>
<dbReference type="GO" id="GO:0005829">
    <property type="term" value="C:cytosol"/>
    <property type="evidence" value="ECO:0007669"/>
    <property type="project" value="TreeGrafter"/>
</dbReference>
<dbReference type="SUPFAM" id="SSF47413">
    <property type="entry name" value="lambda repressor-like DNA-binding domains"/>
    <property type="match status" value="1"/>
</dbReference>
<dbReference type="PROSITE" id="PS50943">
    <property type="entry name" value="HTH_CROC1"/>
    <property type="match status" value="1"/>
</dbReference>
<dbReference type="PANTHER" id="PTHR46797:SF1">
    <property type="entry name" value="METHYLPHOSPHONATE SYNTHASE"/>
    <property type="match status" value="1"/>
</dbReference>
<feature type="region of interest" description="Disordered" evidence="2">
    <location>
        <begin position="1"/>
        <end position="21"/>
    </location>
</feature>
<dbReference type="EMBL" id="DXDD01000156">
    <property type="protein sequence ID" value="HIY61501.1"/>
    <property type="molecule type" value="Genomic_DNA"/>
</dbReference>
<dbReference type="GO" id="GO:0003700">
    <property type="term" value="F:DNA-binding transcription factor activity"/>
    <property type="evidence" value="ECO:0007669"/>
    <property type="project" value="TreeGrafter"/>
</dbReference>
<reference evidence="4" key="2">
    <citation type="submission" date="2021-04" db="EMBL/GenBank/DDBJ databases">
        <authorList>
            <person name="Gilroy R."/>
        </authorList>
    </citation>
    <scope>NUCLEOTIDE SEQUENCE</scope>
    <source>
        <strain evidence="4">ChiSxjej3B15-24422</strain>
    </source>
</reference>
<dbReference type="Pfam" id="PF13443">
    <property type="entry name" value="HTH_26"/>
    <property type="match status" value="1"/>
</dbReference>
<evidence type="ECO:0000259" key="3">
    <source>
        <dbReference type="PROSITE" id="PS50943"/>
    </source>
</evidence>
<keyword evidence="1" id="KW-0238">DNA-binding</keyword>
<dbReference type="InterPro" id="IPR001387">
    <property type="entry name" value="Cro/C1-type_HTH"/>
</dbReference>
<dbReference type="AlphaFoldDB" id="A0A9D1YRH9"/>
<comment type="caution">
    <text evidence="4">The sequence shown here is derived from an EMBL/GenBank/DDBJ whole genome shotgun (WGS) entry which is preliminary data.</text>
</comment>
<evidence type="ECO:0000313" key="4">
    <source>
        <dbReference type="EMBL" id="HIY61501.1"/>
    </source>
</evidence>
<protein>
    <submittedName>
        <fullName evidence="4">Helix-turn-helix transcriptional regulator</fullName>
    </submittedName>
</protein>
<evidence type="ECO:0000256" key="1">
    <source>
        <dbReference type="ARBA" id="ARBA00023125"/>
    </source>
</evidence>
<dbReference type="Proteomes" id="UP000824007">
    <property type="component" value="Unassembled WGS sequence"/>
</dbReference>
<dbReference type="Gene3D" id="1.10.260.40">
    <property type="entry name" value="lambda repressor-like DNA-binding domains"/>
    <property type="match status" value="1"/>
</dbReference>
<organism evidence="4 5">
    <name type="scientific">Candidatus Eisenbergiella pullistercoris</name>
    <dbReference type="NCBI Taxonomy" id="2838555"/>
    <lineage>
        <taxon>Bacteria</taxon>
        <taxon>Bacillati</taxon>
        <taxon>Bacillota</taxon>
        <taxon>Clostridia</taxon>
        <taxon>Lachnospirales</taxon>
        <taxon>Lachnospiraceae</taxon>
        <taxon>Eisenbergiella</taxon>
    </lineage>
</organism>
<dbReference type="PANTHER" id="PTHR46797">
    <property type="entry name" value="HTH-TYPE TRANSCRIPTIONAL REGULATOR"/>
    <property type="match status" value="1"/>
</dbReference>
<feature type="domain" description="HTH cro/C1-type" evidence="3">
    <location>
        <begin position="44"/>
        <end position="84"/>
    </location>
</feature>
<dbReference type="CDD" id="cd00093">
    <property type="entry name" value="HTH_XRE"/>
    <property type="match status" value="1"/>
</dbReference>
<dbReference type="GO" id="GO:0003677">
    <property type="term" value="F:DNA binding"/>
    <property type="evidence" value="ECO:0007669"/>
    <property type="project" value="UniProtKB-KW"/>
</dbReference>
<reference evidence="4" key="1">
    <citation type="journal article" date="2021" name="PeerJ">
        <title>Extensive microbial diversity within the chicken gut microbiome revealed by metagenomics and culture.</title>
        <authorList>
            <person name="Gilroy R."/>
            <person name="Ravi A."/>
            <person name="Getino M."/>
            <person name="Pursley I."/>
            <person name="Horton D.L."/>
            <person name="Alikhan N.F."/>
            <person name="Baker D."/>
            <person name="Gharbi K."/>
            <person name="Hall N."/>
            <person name="Watson M."/>
            <person name="Adriaenssens E.M."/>
            <person name="Foster-Nyarko E."/>
            <person name="Jarju S."/>
            <person name="Secka A."/>
            <person name="Antonio M."/>
            <person name="Oren A."/>
            <person name="Chaudhuri R.R."/>
            <person name="La Ragione R."/>
            <person name="Hildebrand F."/>
            <person name="Pallen M.J."/>
        </authorList>
    </citation>
    <scope>NUCLEOTIDE SEQUENCE</scope>
    <source>
        <strain evidence="4">ChiSxjej3B15-24422</strain>
    </source>
</reference>
<evidence type="ECO:0000256" key="2">
    <source>
        <dbReference type="SAM" id="MobiDB-lite"/>
    </source>
</evidence>
<proteinExistence type="predicted"/>
<dbReference type="InterPro" id="IPR010982">
    <property type="entry name" value="Lambda_DNA-bd_dom_sf"/>
</dbReference>
<evidence type="ECO:0000313" key="5">
    <source>
        <dbReference type="Proteomes" id="UP000824007"/>
    </source>
</evidence>
<name>A0A9D1YRH9_9FIRM</name>